<dbReference type="Ensembl" id="ENSSLUT00000043156.1">
    <property type="protein sequence ID" value="ENSSLUP00000041833.1"/>
    <property type="gene ID" value="ENSSLUG00000018561.1"/>
</dbReference>
<evidence type="ECO:0000256" key="3">
    <source>
        <dbReference type="ARBA" id="ARBA00022692"/>
    </source>
</evidence>
<dbReference type="GeneTree" id="ENSGT00940000157015"/>
<sequence>MSEIKAWAVLAECLGIIIFVFISLSAFAFGLSIATLAECIGHISGARRNSMSMLRALFYMIAQISETVAGSAIVYGIRPKNIDLLGDNKVVPLQGFDVKFLLTLQLVLCVLDVTDRRCAFGLVPLAIGLGKWCFPLVYRSASQDAVALSFGPAVIQETCPCCSFVFQVYLAEQMSASVVAAIMYNYLLAPRDEPISVLFCCAQHRKIEFIRKWVQQITIAMTAAQVSC</sequence>
<dbReference type="GO" id="GO:0015250">
    <property type="term" value="F:water channel activity"/>
    <property type="evidence" value="ECO:0007669"/>
    <property type="project" value="TreeGrafter"/>
</dbReference>
<dbReference type="InterPro" id="IPR023271">
    <property type="entry name" value="Aquaporin-like"/>
</dbReference>
<comment type="similarity">
    <text evidence="2 6">Belongs to the MIP/aquaporin (TC 1.A.8) family.</text>
</comment>
<feature type="transmembrane region" description="Helical" evidence="7">
    <location>
        <begin position="57"/>
        <end position="77"/>
    </location>
</feature>
<dbReference type="PANTHER" id="PTHR19139">
    <property type="entry name" value="AQUAPORIN TRANSPORTER"/>
    <property type="match status" value="1"/>
</dbReference>
<dbReference type="AlphaFoldDB" id="A0A8C9ZQA9"/>
<evidence type="ECO:0000256" key="5">
    <source>
        <dbReference type="ARBA" id="ARBA00023136"/>
    </source>
</evidence>
<evidence type="ECO:0000256" key="2">
    <source>
        <dbReference type="ARBA" id="ARBA00006175"/>
    </source>
</evidence>
<dbReference type="Gene3D" id="1.20.1080.10">
    <property type="entry name" value="Glycerol uptake facilitator protein"/>
    <property type="match status" value="1"/>
</dbReference>
<evidence type="ECO:0000256" key="1">
    <source>
        <dbReference type="ARBA" id="ARBA00004141"/>
    </source>
</evidence>
<evidence type="ECO:0000256" key="4">
    <source>
        <dbReference type="ARBA" id="ARBA00022989"/>
    </source>
</evidence>
<name>A0A8C9ZQA9_SANLU</name>
<feature type="transmembrane region" description="Helical" evidence="7">
    <location>
        <begin position="6"/>
        <end position="36"/>
    </location>
</feature>
<reference evidence="8" key="1">
    <citation type="submission" date="2025-08" db="UniProtKB">
        <authorList>
            <consortium name="Ensembl"/>
        </authorList>
    </citation>
    <scope>IDENTIFICATION</scope>
</reference>
<evidence type="ECO:0000313" key="8">
    <source>
        <dbReference type="Ensembl" id="ENSSLUP00000041833.1"/>
    </source>
</evidence>
<dbReference type="InterPro" id="IPR034294">
    <property type="entry name" value="Aquaporin_transptr"/>
</dbReference>
<dbReference type="PANTHER" id="PTHR19139:SF199">
    <property type="entry name" value="MIP17260P"/>
    <property type="match status" value="1"/>
</dbReference>
<dbReference type="PRINTS" id="PR00783">
    <property type="entry name" value="MINTRINSICP"/>
</dbReference>
<proteinExistence type="inferred from homology"/>
<keyword evidence="4 7" id="KW-1133">Transmembrane helix</keyword>
<keyword evidence="6" id="KW-0813">Transport</keyword>
<reference evidence="8" key="2">
    <citation type="submission" date="2025-09" db="UniProtKB">
        <authorList>
            <consortium name="Ensembl"/>
        </authorList>
    </citation>
    <scope>IDENTIFICATION</scope>
</reference>
<dbReference type="Pfam" id="PF00230">
    <property type="entry name" value="MIP"/>
    <property type="match status" value="1"/>
</dbReference>
<dbReference type="SUPFAM" id="SSF81338">
    <property type="entry name" value="Aquaporin-like"/>
    <property type="match status" value="1"/>
</dbReference>
<organism evidence="8 9">
    <name type="scientific">Sander lucioperca</name>
    <name type="common">Pike-perch</name>
    <name type="synonym">Perca lucioperca</name>
    <dbReference type="NCBI Taxonomy" id="283035"/>
    <lineage>
        <taxon>Eukaryota</taxon>
        <taxon>Metazoa</taxon>
        <taxon>Chordata</taxon>
        <taxon>Craniata</taxon>
        <taxon>Vertebrata</taxon>
        <taxon>Euteleostomi</taxon>
        <taxon>Actinopterygii</taxon>
        <taxon>Neopterygii</taxon>
        <taxon>Teleostei</taxon>
        <taxon>Neoteleostei</taxon>
        <taxon>Acanthomorphata</taxon>
        <taxon>Eupercaria</taxon>
        <taxon>Perciformes</taxon>
        <taxon>Percoidei</taxon>
        <taxon>Percidae</taxon>
        <taxon>Luciopercinae</taxon>
        <taxon>Sander</taxon>
    </lineage>
</organism>
<dbReference type="GO" id="GO:0005886">
    <property type="term" value="C:plasma membrane"/>
    <property type="evidence" value="ECO:0007669"/>
    <property type="project" value="TreeGrafter"/>
</dbReference>
<keyword evidence="5 7" id="KW-0472">Membrane</keyword>
<comment type="subcellular location">
    <subcellularLocation>
        <location evidence="1">Membrane</location>
        <topology evidence="1">Multi-pass membrane protein</topology>
    </subcellularLocation>
</comment>
<keyword evidence="9" id="KW-1185">Reference proteome</keyword>
<keyword evidence="3 6" id="KW-0812">Transmembrane</keyword>
<evidence type="ECO:0000256" key="7">
    <source>
        <dbReference type="SAM" id="Phobius"/>
    </source>
</evidence>
<protein>
    <submittedName>
        <fullName evidence="8">Aquaporin 1a (Colton blood group), tandem duplicate 2</fullName>
    </submittedName>
</protein>
<accession>A0A8C9ZQA9</accession>
<evidence type="ECO:0000313" key="9">
    <source>
        <dbReference type="Proteomes" id="UP000694568"/>
    </source>
</evidence>
<dbReference type="Proteomes" id="UP000694568">
    <property type="component" value="Unplaced"/>
</dbReference>
<evidence type="ECO:0000256" key="6">
    <source>
        <dbReference type="RuleBase" id="RU000477"/>
    </source>
</evidence>
<dbReference type="InterPro" id="IPR000425">
    <property type="entry name" value="MIP"/>
</dbReference>